<dbReference type="OrthoDB" id="5428081at2759"/>
<feature type="region of interest" description="Disordered" evidence="1">
    <location>
        <begin position="53"/>
        <end position="112"/>
    </location>
</feature>
<feature type="region of interest" description="Disordered" evidence="1">
    <location>
        <begin position="133"/>
        <end position="154"/>
    </location>
</feature>
<keyword evidence="2" id="KW-1133">Transmembrane helix</keyword>
<protein>
    <submittedName>
        <fullName evidence="3">Uncharacterized protein</fullName>
    </submittedName>
</protein>
<accession>A0A420XXF0</accession>
<keyword evidence="4" id="KW-1185">Reference proteome</keyword>
<dbReference type="AlphaFoldDB" id="A0A420XXF0"/>
<proteinExistence type="predicted"/>
<feature type="compositionally biased region" description="Polar residues" evidence="1">
    <location>
        <begin position="55"/>
        <end position="64"/>
    </location>
</feature>
<keyword evidence="2" id="KW-0472">Membrane</keyword>
<reference evidence="3 4" key="1">
    <citation type="submission" date="2018-08" db="EMBL/GenBank/DDBJ databases">
        <title>Draft genome of the lignicolous fungus Coniochaeta pulveracea.</title>
        <authorList>
            <person name="Borstlap C.J."/>
            <person name="De Witt R.N."/>
            <person name="Botha A."/>
            <person name="Volschenk H."/>
        </authorList>
    </citation>
    <scope>NUCLEOTIDE SEQUENCE [LARGE SCALE GENOMIC DNA]</scope>
    <source>
        <strain evidence="3 4">CAB683</strain>
    </source>
</reference>
<evidence type="ECO:0000313" key="3">
    <source>
        <dbReference type="EMBL" id="RKU40341.1"/>
    </source>
</evidence>
<evidence type="ECO:0000256" key="1">
    <source>
        <dbReference type="SAM" id="MobiDB-lite"/>
    </source>
</evidence>
<feature type="transmembrane region" description="Helical" evidence="2">
    <location>
        <begin position="161"/>
        <end position="181"/>
    </location>
</feature>
<name>A0A420XXF0_9PEZI</name>
<keyword evidence="2" id="KW-0812">Transmembrane</keyword>
<feature type="compositionally biased region" description="Pro residues" evidence="1">
    <location>
        <begin position="139"/>
        <end position="149"/>
    </location>
</feature>
<evidence type="ECO:0000256" key="2">
    <source>
        <dbReference type="SAM" id="Phobius"/>
    </source>
</evidence>
<dbReference type="EMBL" id="QVQW01000109">
    <property type="protein sequence ID" value="RKU40341.1"/>
    <property type="molecule type" value="Genomic_DNA"/>
</dbReference>
<evidence type="ECO:0000313" key="4">
    <source>
        <dbReference type="Proteomes" id="UP000275385"/>
    </source>
</evidence>
<comment type="caution">
    <text evidence="3">The sequence shown here is derived from an EMBL/GenBank/DDBJ whole genome shotgun (WGS) entry which is preliminary data.</text>
</comment>
<sequence length="247" mass="27192">MAEAPLNAPLSGLLRVLRTAAPVAVDLADLGMELEELQLGRLIQSISGPTRRVVEQSNGFQQQEQNRHPPQHSLNASTAKHGPRKPDPRPTSVAERNPLSSGVTTGPEPPIQVHHHNFHCIAIMAVGKARPIPHHLRGPLPPRPPPSSSPTPSSWPKYKRMVWTVAFAAVTIVGTIYGAGLKTRVEYKQEKEKFVEAPVEERVAALEQRRAQLVMHRGQVERKLVELRRKMVDEPQGRDVGEASGGK</sequence>
<gene>
    <name evidence="3" type="ORF">DL546_002396</name>
</gene>
<dbReference type="Proteomes" id="UP000275385">
    <property type="component" value="Unassembled WGS sequence"/>
</dbReference>
<organism evidence="3 4">
    <name type="scientific">Coniochaeta pulveracea</name>
    <dbReference type="NCBI Taxonomy" id="177199"/>
    <lineage>
        <taxon>Eukaryota</taxon>
        <taxon>Fungi</taxon>
        <taxon>Dikarya</taxon>
        <taxon>Ascomycota</taxon>
        <taxon>Pezizomycotina</taxon>
        <taxon>Sordariomycetes</taxon>
        <taxon>Sordariomycetidae</taxon>
        <taxon>Coniochaetales</taxon>
        <taxon>Coniochaetaceae</taxon>
        <taxon>Coniochaeta</taxon>
    </lineage>
</organism>